<evidence type="ECO:0000313" key="1">
    <source>
        <dbReference type="EMBL" id="CAA9374266.1"/>
    </source>
</evidence>
<name>A0A6J4N3Y4_9ACTN</name>
<dbReference type="AlphaFoldDB" id="A0A6J4N3Y4"/>
<protein>
    <submittedName>
        <fullName evidence="1">Uncharacterized protein</fullName>
    </submittedName>
</protein>
<reference evidence="1" key="1">
    <citation type="submission" date="2020-02" db="EMBL/GenBank/DDBJ databases">
        <authorList>
            <person name="Meier V. D."/>
        </authorList>
    </citation>
    <scope>NUCLEOTIDE SEQUENCE</scope>
    <source>
        <strain evidence="1">AVDCRST_MAG32</strain>
    </source>
</reference>
<gene>
    <name evidence="1" type="ORF">AVDCRST_MAG32-1019</name>
</gene>
<sequence length="46" mass="4681">MSAALVAVGARAHGTVIGRRVAVRISGPQPLSSQVRLSVGSSRLDP</sequence>
<accession>A0A6J4N3Y4</accession>
<proteinExistence type="predicted"/>
<organism evidence="1">
    <name type="scientific">uncultured Nocardioides sp</name>
    <dbReference type="NCBI Taxonomy" id="198441"/>
    <lineage>
        <taxon>Bacteria</taxon>
        <taxon>Bacillati</taxon>
        <taxon>Actinomycetota</taxon>
        <taxon>Actinomycetes</taxon>
        <taxon>Propionibacteriales</taxon>
        <taxon>Nocardioidaceae</taxon>
        <taxon>Nocardioides</taxon>
        <taxon>environmental samples</taxon>
    </lineage>
</organism>
<dbReference type="EMBL" id="CADCUM010000046">
    <property type="protein sequence ID" value="CAA9374266.1"/>
    <property type="molecule type" value="Genomic_DNA"/>
</dbReference>